<dbReference type="EC" id="2.7.13.3" evidence="2"/>
<dbReference type="SUPFAM" id="SSF55785">
    <property type="entry name" value="PYP-like sensor domain (PAS domain)"/>
    <property type="match status" value="1"/>
</dbReference>
<dbReference type="PROSITE" id="PS50112">
    <property type="entry name" value="PAS"/>
    <property type="match status" value="1"/>
</dbReference>
<evidence type="ECO:0000256" key="1">
    <source>
        <dbReference type="ARBA" id="ARBA00000085"/>
    </source>
</evidence>
<evidence type="ECO:0000313" key="7">
    <source>
        <dbReference type="EMBL" id="SED21532.1"/>
    </source>
</evidence>
<dbReference type="Pfam" id="PF13185">
    <property type="entry name" value="GAF_2"/>
    <property type="match status" value="1"/>
</dbReference>
<dbReference type="RefSeq" id="WP_171947806.1">
    <property type="nucleotide sequence ID" value="NZ_FNTH01000001.1"/>
</dbReference>
<dbReference type="Gene3D" id="3.40.50.300">
    <property type="entry name" value="P-loop containing nucleotide triphosphate hydrolases"/>
    <property type="match status" value="1"/>
</dbReference>
<dbReference type="Gene3D" id="3.30.565.10">
    <property type="entry name" value="Histidine kinase-like ATPase, C-terminal domain"/>
    <property type="match status" value="1"/>
</dbReference>
<evidence type="ECO:0000259" key="5">
    <source>
        <dbReference type="PROSITE" id="PS50109"/>
    </source>
</evidence>
<accession>A0A1H4YU81</accession>
<dbReference type="EMBL" id="FNTH01000001">
    <property type="protein sequence ID" value="SED21532.1"/>
    <property type="molecule type" value="Genomic_DNA"/>
</dbReference>
<dbReference type="Gene3D" id="1.10.510.10">
    <property type="entry name" value="Transferase(Phosphotransferase) domain 1"/>
    <property type="match status" value="1"/>
</dbReference>
<dbReference type="SUPFAM" id="SSF52540">
    <property type="entry name" value="P-loop containing nucleoside triphosphate hydrolases"/>
    <property type="match status" value="1"/>
</dbReference>
<dbReference type="PROSITE" id="PS00108">
    <property type="entry name" value="PROTEIN_KINASE_ST"/>
    <property type="match status" value="1"/>
</dbReference>
<dbReference type="GO" id="GO:0005524">
    <property type="term" value="F:ATP binding"/>
    <property type="evidence" value="ECO:0007669"/>
    <property type="project" value="InterPro"/>
</dbReference>
<dbReference type="Pfam" id="PF02518">
    <property type="entry name" value="HATPase_c"/>
    <property type="match status" value="1"/>
</dbReference>
<evidence type="ECO:0000259" key="4">
    <source>
        <dbReference type="PROSITE" id="PS50011"/>
    </source>
</evidence>
<sequence length="2024" mass="223338">MTALSGYEFATLREGEFTVCRGSSDGLPPVLLVTPVAEHPSPKALKRLEHEYALRAELDQGWAAMPLALTYHDNRLALVLEDPGGEPLDRLLIRPLETMQLLRIAISVAGALRHVHERNLIHKDIKPANILVDRTSGEAWLTGFGIASRLPREHQVPEPPEVIAGTLAYMAPEQTGRMNRSVDSRSDLYALGVTLYEMLTGALPFTVADPMAWVHCHVARQPVPPSERMPAVSAQISSIVMKLLAKTAEQRYQTAAGVVADLQRCLTEWEAQRRIDPFPLGAHDTSARLLIPERLYGREREIATLLASCNRVVADGISELVLVSGYSGIGKSFVVNELHRVLVQPRGLFASGKFDQYKRDIPYSTLAQAFQSLIGPLLGKSDPELAGWRDAFREALGPNARLIIDLVPELKLIVGDQPAVPELPPQDQQARFQLVFRRFLGVFARPEHPLALFIDDLQWLDSATLDLIEHLVVHPEVRHLLLIGAYRDNEVGPTHPLAGTLARLRGGGGRVQEIMLTPLMPDDVERLLGDALHTDRARVQPLANLVFEKSAGNPFFTIQFLSALAEEQLLTFDPDKAAWGWDLPRIRAKGFTDNVADLIAAKLSRLPPTTQKVLGQLACLGNAADSETLALVHEASDEATDAALWEAVRAGLVLRSGGTYAFLHDRVQEAAYTLIVEDERAMAHLRIGRLLAARTPPEHFEESIFDIVNQFDRGAALISTEREREQVATFNLTAGKRAKAATAYTAALRYFVVGRSLLGKNGWEQCYQLIFDLELNRGECEYLTGELAAAEERLSQLSMRAQTIVHAAAVACVRINLYTTVDRSNKAVEVGLDYLRRVDARWPQHATAQDVQQEYDRLLQRFGSGSIEGLLELPLMIDPDRRVTMDVLTVLTSPALFTDLNLFRLVVGRMASLSLEHGSTDGSSLAYAWLGAVLGTHFGDYQAGFRFGKLGLDLVEKRGLDRFRARVYLVFAVHVAHWTQPLATSRAFLRRAFDAAQEAGDLSYAAYSCIDLTANLLASGAPLDQVEREAEIGIKFARDVGFGLAENNLTVQFRLIRMLRGLTPDFGSFNDATFDESHFVQRLENNRELSICACWYWIRKLQGGVYVGDSVSAIAAAAKVSPLLWTAPTQVEQSEYQFYGALARAARCDKASAEERLQHLAALADHSKEIAAWAKNCPATFANRAALVAAEIARLEGRELDAERLYEEAIRSAREHNFVPNEGLANELAARFYVARGFKTIADAYLRNARHCYLRWGAEGKVRQLEELYPHLREWAPVPGPTSTIGAPIEHLDLATVLKVSQAVSGEIVLEKLIDTLLRMAVEHAGAERGLLILQLGAELRIQAEAATGGSSVTIDLGDAPISGAELPESVLRYAARTQESVILDDASARGSFSGDDYIVRKHARSVLCIPLVKQGKSVALLYLENNLAPHAFTPARVAVLELLAAQAAISLENARLYRDVREREARIRRLVDSNIIGIAIWDFQGRIVEANQAFLDMVGYTREDLVSSRLRWTELTPAEWRDADDRALAEMKATGTVQPREKEYFHKDGSRVPVLLGATTFADRQDEGVAFVLDITERKRLEECLRVQHTVGQILAEAATVEDVAPRILRAIGEGLGWDVGALWRVDREADALRCVELWHNASIEVPEFERISRELTFVPGLGLPGRVWSSLEPEYIPDVVVPDGNFPRGPIAQRDLWPGGRATQDMRLVKRLRAAFGFPILLGREALGVIEFFSREIRQPDQELLNMVATIGSQIGQFIERKRAEEAFRKAQMQLAHANRVAAMGQLSASIAHEVKQPITAAVTYALAARRWLGAEPPNFREADDALSLIVKEGNRAGEVVARIPAHIKNVPARKDAVAINDAILEVIALTRTDAANNSVSVRTQLAEGLLPVQGDRVQLQQVVLNLIINAIEAMRDVREEERELFINTRNEPDGVSVEVRDSGPGFAPETLEHVFALRDGWGTLLTARRVPSTTKPGGLGLGLSICRSIIEAHGGRLWASANLPRGASFQFALPAIANTAS</sequence>
<dbReference type="InterPro" id="IPR036890">
    <property type="entry name" value="HATPase_C_sf"/>
</dbReference>
<dbReference type="SUPFAM" id="SSF55781">
    <property type="entry name" value="GAF domain-like"/>
    <property type="match status" value="2"/>
</dbReference>
<dbReference type="Pfam" id="PF13191">
    <property type="entry name" value="AAA_16"/>
    <property type="match status" value="1"/>
</dbReference>
<protein>
    <recommendedName>
        <fullName evidence="2">histidine kinase</fullName>
        <ecNumber evidence="2">2.7.13.3</ecNumber>
    </recommendedName>
</protein>
<comment type="catalytic activity">
    <reaction evidence="1">
        <text>ATP + protein L-histidine = ADP + protein N-phospho-L-histidine.</text>
        <dbReference type="EC" id="2.7.13.3"/>
    </reaction>
</comment>
<evidence type="ECO:0000256" key="3">
    <source>
        <dbReference type="ARBA" id="ARBA00022553"/>
    </source>
</evidence>
<dbReference type="InterPro" id="IPR004358">
    <property type="entry name" value="Sig_transdc_His_kin-like_C"/>
</dbReference>
<dbReference type="PANTHER" id="PTHR43642:SF1">
    <property type="entry name" value="HYBRID SIGNAL TRANSDUCTION HISTIDINE KINASE G"/>
    <property type="match status" value="1"/>
</dbReference>
<dbReference type="SMART" id="SM00065">
    <property type="entry name" value="GAF"/>
    <property type="match status" value="2"/>
</dbReference>
<dbReference type="GO" id="GO:0000155">
    <property type="term" value="F:phosphorelay sensor kinase activity"/>
    <property type="evidence" value="ECO:0007669"/>
    <property type="project" value="InterPro"/>
</dbReference>
<dbReference type="InterPro" id="IPR035965">
    <property type="entry name" value="PAS-like_dom_sf"/>
</dbReference>
<dbReference type="InterPro" id="IPR036097">
    <property type="entry name" value="HisK_dim/P_sf"/>
</dbReference>
<gene>
    <name evidence="7" type="ORF">SAMN05444164_4100</name>
</gene>
<dbReference type="InterPro" id="IPR000014">
    <property type="entry name" value="PAS"/>
</dbReference>
<dbReference type="CDD" id="cd00130">
    <property type="entry name" value="PAS"/>
    <property type="match status" value="1"/>
</dbReference>
<dbReference type="Pfam" id="PF00069">
    <property type="entry name" value="Pkinase"/>
    <property type="match status" value="1"/>
</dbReference>
<dbReference type="Pfam" id="PF01590">
    <property type="entry name" value="GAF"/>
    <property type="match status" value="1"/>
</dbReference>
<dbReference type="InterPro" id="IPR005467">
    <property type="entry name" value="His_kinase_dom"/>
</dbReference>
<keyword evidence="3" id="KW-0597">Phosphoprotein</keyword>
<dbReference type="InterPro" id="IPR041664">
    <property type="entry name" value="AAA_16"/>
</dbReference>
<dbReference type="SMART" id="SM00091">
    <property type="entry name" value="PAS"/>
    <property type="match status" value="1"/>
</dbReference>
<reference evidence="7 8" key="1">
    <citation type="submission" date="2016-10" db="EMBL/GenBank/DDBJ databases">
        <authorList>
            <person name="de Groot N.N."/>
        </authorList>
    </citation>
    <scope>NUCLEOTIDE SEQUENCE [LARGE SCALE GENOMIC DNA]</scope>
    <source>
        <strain evidence="7 8">MT12</strain>
    </source>
</reference>
<organism evidence="7 8">
    <name type="scientific">Bradyrhizobium erythrophlei</name>
    <dbReference type="NCBI Taxonomy" id="1437360"/>
    <lineage>
        <taxon>Bacteria</taxon>
        <taxon>Pseudomonadati</taxon>
        <taxon>Pseudomonadota</taxon>
        <taxon>Alphaproteobacteria</taxon>
        <taxon>Hyphomicrobiales</taxon>
        <taxon>Nitrobacteraceae</taxon>
        <taxon>Bradyrhizobium</taxon>
    </lineage>
</organism>
<dbReference type="SMART" id="SM00387">
    <property type="entry name" value="HATPase_c"/>
    <property type="match status" value="1"/>
</dbReference>
<dbReference type="Gene3D" id="1.10.287.130">
    <property type="match status" value="1"/>
</dbReference>
<dbReference type="PRINTS" id="PR00344">
    <property type="entry name" value="BCTRLSENSOR"/>
</dbReference>
<dbReference type="SUPFAM" id="SSF56112">
    <property type="entry name" value="Protein kinase-like (PK-like)"/>
    <property type="match status" value="1"/>
</dbReference>
<dbReference type="InterPro" id="IPR053159">
    <property type="entry name" value="Hybrid_Histidine_Kinase"/>
</dbReference>
<name>A0A1H4YU81_9BRAD</name>
<dbReference type="Gene3D" id="3.30.450.40">
    <property type="match status" value="2"/>
</dbReference>
<dbReference type="PANTHER" id="PTHR43642">
    <property type="entry name" value="HYBRID SIGNAL TRANSDUCTION HISTIDINE KINASE G"/>
    <property type="match status" value="1"/>
</dbReference>
<evidence type="ECO:0000313" key="8">
    <source>
        <dbReference type="Proteomes" id="UP000198992"/>
    </source>
</evidence>
<dbReference type="Pfam" id="PF13426">
    <property type="entry name" value="PAS_9"/>
    <property type="match status" value="1"/>
</dbReference>
<dbReference type="PROSITE" id="PS50109">
    <property type="entry name" value="HIS_KIN"/>
    <property type="match status" value="1"/>
</dbReference>
<evidence type="ECO:0000259" key="6">
    <source>
        <dbReference type="PROSITE" id="PS50112"/>
    </source>
</evidence>
<dbReference type="InterPro" id="IPR011009">
    <property type="entry name" value="Kinase-like_dom_sf"/>
</dbReference>
<dbReference type="Gene3D" id="3.30.450.20">
    <property type="entry name" value="PAS domain"/>
    <property type="match status" value="1"/>
</dbReference>
<dbReference type="Proteomes" id="UP000198992">
    <property type="component" value="Unassembled WGS sequence"/>
</dbReference>
<dbReference type="InterPro" id="IPR000719">
    <property type="entry name" value="Prot_kinase_dom"/>
</dbReference>
<feature type="domain" description="Histidine kinase" evidence="5">
    <location>
        <begin position="1792"/>
        <end position="2020"/>
    </location>
</feature>
<feature type="domain" description="Protein kinase" evidence="4">
    <location>
        <begin position="1"/>
        <end position="266"/>
    </location>
</feature>
<dbReference type="SMART" id="SM00220">
    <property type="entry name" value="S_TKc"/>
    <property type="match status" value="1"/>
</dbReference>
<dbReference type="InterPro" id="IPR029016">
    <property type="entry name" value="GAF-like_dom_sf"/>
</dbReference>
<dbReference type="InterPro" id="IPR003018">
    <property type="entry name" value="GAF"/>
</dbReference>
<dbReference type="InterPro" id="IPR003594">
    <property type="entry name" value="HATPase_dom"/>
</dbReference>
<feature type="domain" description="PAS" evidence="6">
    <location>
        <begin position="1464"/>
        <end position="1508"/>
    </location>
</feature>
<dbReference type="InterPro" id="IPR027417">
    <property type="entry name" value="P-loop_NTPase"/>
</dbReference>
<dbReference type="NCBIfam" id="TIGR00229">
    <property type="entry name" value="sensory_box"/>
    <property type="match status" value="1"/>
</dbReference>
<proteinExistence type="predicted"/>
<dbReference type="InterPro" id="IPR008271">
    <property type="entry name" value="Ser/Thr_kinase_AS"/>
</dbReference>
<dbReference type="CDD" id="cd00082">
    <property type="entry name" value="HisKA"/>
    <property type="match status" value="1"/>
</dbReference>
<dbReference type="PROSITE" id="PS50011">
    <property type="entry name" value="PROTEIN_KINASE_DOM"/>
    <property type="match status" value="1"/>
</dbReference>
<dbReference type="SUPFAM" id="SSF55874">
    <property type="entry name" value="ATPase domain of HSP90 chaperone/DNA topoisomerase II/histidine kinase"/>
    <property type="match status" value="1"/>
</dbReference>
<dbReference type="SUPFAM" id="SSF47384">
    <property type="entry name" value="Homodimeric domain of signal transducing histidine kinase"/>
    <property type="match status" value="1"/>
</dbReference>
<evidence type="ECO:0000256" key="2">
    <source>
        <dbReference type="ARBA" id="ARBA00012438"/>
    </source>
</evidence>
<dbReference type="InterPro" id="IPR003661">
    <property type="entry name" value="HisK_dim/P_dom"/>
</dbReference>
<dbReference type="CDD" id="cd14014">
    <property type="entry name" value="STKc_PknB_like"/>
    <property type="match status" value="1"/>
</dbReference>